<dbReference type="KEGG" id="ess:ATZ33_14740"/>
<gene>
    <name evidence="2" type="ORF">ATZ33_14740</name>
    <name evidence="3" type="ORF">RV15_GL000092</name>
</gene>
<dbReference type="PANTHER" id="PTHR38454">
    <property type="entry name" value="INTEGRAL MEMBRANE PROTEIN-RELATED"/>
    <property type="match status" value="1"/>
</dbReference>
<dbReference type="PANTHER" id="PTHR38454:SF1">
    <property type="entry name" value="INTEGRAL MEMBRANE PROTEIN"/>
    <property type="match status" value="1"/>
</dbReference>
<reference evidence="2 4" key="2">
    <citation type="submission" date="2015-12" db="EMBL/GenBank/DDBJ databases">
        <authorList>
            <person name="Lauer A."/>
            <person name="Humrighouse B."/>
            <person name="Loparev V."/>
            <person name="Shewmaker P.L."/>
            <person name="Whitney A.M."/>
            <person name="McLaughlin R.W."/>
        </authorList>
    </citation>
    <scope>NUCLEOTIDE SEQUENCE [LARGE SCALE GENOMIC DNA]</scope>
    <source>
        <strain evidence="2 4">LMG 23085</strain>
    </source>
</reference>
<feature type="transmembrane region" description="Helical" evidence="1">
    <location>
        <begin position="43"/>
        <end position="59"/>
    </location>
</feature>
<feature type="transmembrane region" description="Helical" evidence="1">
    <location>
        <begin position="352"/>
        <end position="371"/>
    </location>
</feature>
<dbReference type="OrthoDB" id="9815466at2"/>
<reference evidence="3 5" key="1">
    <citation type="submission" date="2014-12" db="EMBL/GenBank/DDBJ databases">
        <title>Draft genome sequences of 29 type strains of Enterococci.</title>
        <authorList>
            <person name="Zhong Z."/>
            <person name="Sun Z."/>
            <person name="Liu W."/>
            <person name="Zhang W."/>
            <person name="Zhang H."/>
        </authorList>
    </citation>
    <scope>NUCLEOTIDE SEQUENCE [LARGE SCALE GENOMIC DNA]</scope>
    <source>
        <strain evidence="3 5">DSM 22801</strain>
    </source>
</reference>
<dbReference type="EMBL" id="CP013614">
    <property type="protein sequence ID" value="ALS02587.1"/>
    <property type="molecule type" value="Genomic_DNA"/>
</dbReference>
<evidence type="ECO:0000313" key="3">
    <source>
        <dbReference type="EMBL" id="OJG93490.1"/>
    </source>
</evidence>
<feature type="transmembrane region" description="Helical" evidence="1">
    <location>
        <begin position="227"/>
        <end position="251"/>
    </location>
</feature>
<dbReference type="Proteomes" id="UP000183039">
    <property type="component" value="Unassembled WGS sequence"/>
</dbReference>
<name>A0A0S3KE68_9ENTE</name>
<evidence type="ECO:0000256" key="1">
    <source>
        <dbReference type="SAM" id="Phobius"/>
    </source>
</evidence>
<sequence>MKKIKAFIQVNYLAVLASFFLPILILAFAYYQQGIYYGSETTLLASDAFAQFSNFYASFNNMLHGKQDALYTWYGSLGLNYWALMSYYLNGIFTPIVFFFDNLHIPDAMYVITLLKFGCMGLSFWTFTYFTFKLPQWVKIGMSISYALMSYGIAYSPMIMWLDALVYLPLVILGIHRLMDEKKPGLLFISYLLLFLSNFYMAFMVGVFTFLYFFAKLCTNWVKYKKTIGFYLITSLLAGGASMITILPTIFDLSNNGEKLTEMTRLLTPDTGPWDMITKSMSLVYDTSKYEAAPFIYAGLVPLIFCLFYFVTKKTALRDKLIYGSLGLLLVVSVYIQPLNLFWHGLHSPNMFLFRFSFLVSFFILLFAGYGLEKMEKQELNQLVNIGIVLLGVFISAYLFSNKKRYDYLTRESLVVSVVFLLLYVGLAFVYYHNRYRKLLPLIFLVLVGAELTMNTQAMVAGVRKDWNYPKRELYSEYYRDIKTLTDETKRITPDFYRMANVDPISHNESFNYGYSGVSMFSSIRNRHSSSYMNQLGFRSTGTNLNIDYKNNTLLMDSLLGIKFNLGRQAPMKYGFTKIAHQGAYDLYENQYALPLGMLTDKEIYQKEAFHNQESLLNHLAGKKQALFSFKEPKEIAKENVIVQKEGDIVFLSEEKPSADKSMTWSVEVPADSQAYLNLLVEDSGAMRDAVAEVTVNGISRSADMQRTGQYYNLGYYEQAATVTVKVAFRGVPVIKMARPDTLILNTKVFKSTIEAAQKKGVEFKGTGRKLTTDVSLEKEQVLFTTIPYDKGWKAYVDGKVVPVKAVEEAFLAMHIPAGKHQVELVFLPQGFVLGASLFISCIALFSLFFWYTRKNRVLNREEHLDENNV</sequence>
<evidence type="ECO:0000313" key="2">
    <source>
        <dbReference type="EMBL" id="ALS02587.1"/>
    </source>
</evidence>
<feature type="transmembrane region" description="Helical" evidence="1">
    <location>
        <begin position="292"/>
        <end position="311"/>
    </location>
</feature>
<dbReference type="Pfam" id="PF09586">
    <property type="entry name" value="YfhO"/>
    <property type="match status" value="1"/>
</dbReference>
<keyword evidence="1" id="KW-0812">Transmembrane</keyword>
<feature type="transmembrane region" description="Helical" evidence="1">
    <location>
        <begin position="832"/>
        <end position="852"/>
    </location>
</feature>
<feature type="transmembrane region" description="Helical" evidence="1">
    <location>
        <begin position="413"/>
        <end position="432"/>
    </location>
</feature>
<dbReference type="RefSeq" id="WP_071876096.1">
    <property type="nucleotide sequence ID" value="NZ_JXLC01000001.1"/>
</dbReference>
<keyword evidence="4" id="KW-1185">Reference proteome</keyword>
<feature type="transmembrane region" description="Helical" evidence="1">
    <location>
        <begin position="12"/>
        <end position="31"/>
    </location>
</feature>
<feature type="transmembrane region" description="Helical" evidence="1">
    <location>
        <begin position="383"/>
        <end position="401"/>
    </location>
</feature>
<evidence type="ECO:0000313" key="4">
    <source>
        <dbReference type="Proteomes" id="UP000065511"/>
    </source>
</evidence>
<feature type="transmembrane region" description="Helical" evidence="1">
    <location>
        <begin position="71"/>
        <end position="89"/>
    </location>
</feature>
<proteinExistence type="predicted"/>
<organism evidence="3 5">
    <name type="scientific">Enterococcus silesiacus</name>
    <dbReference type="NCBI Taxonomy" id="332949"/>
    <lineage>
        <taxon>Bacteria</taxon>
        <taxon>Bacillati</taxon>
        <taxon>Bacillota</taxon>
        <taxon>Bacilli</taxon>
        <taxon>Lactobacillales</taxon>
        <taxon>Enterococcaceae</taxon>
        <taxon>Enterococcus</taxon>
    </lineage>
</organism>
<feature type="transmembrane region" description="Helical" evidence="1">
    <location>
        <begin position="188"/>
        <end position="215"/>
    </location>
</feature>
<feature type="transmembrane region" description="Helical" evidence="1">
    <location>
        <begin position="439"/>
        <end position="460"/>
    </location>
</feature>
<dbReference type="InterPro" id="IPR018580">
    <property type="entry name" value="Uncharacterised_YfhO"/>
</dbReference>
<keyword evidence="1" id="KW-0472">Membrane</keyword>
<dbReference type="Proteomes" id="UP000065511">
    <property type="component" value="Chromosome"/>
</dbReference>
<feature type="transmembrane region" description="Helical" evidence="1">
    <location>
        <begin position="109"/>
        <end position="132"/>
    </location>
</feature>
<keyword evidence="1" id="KW-1133">Transmembrane helix</keyword>
<accession>A0A0S3KE68</accession>
<feature type="transmembrane region" description="Helical" evidence="1">
    <location>
        <begin position="323"/>
        <end position="346"/>
    </location>
</feature>
<feature type="transmembrane region" description="Helical" evidence="1">
    <location>
        <begin position="153"/>
        <end position="176"/>
    </location>
</feature>
<evidence type="ECO:0000313" key="5">
    <source>
        <dbReference type="Proteomes" id="UP000183039"/>
    </source>
</evidence>
<protein>
    <submittedName>
        <fullName evidence="2">Copper ABC transporter permease</fullName>
    </submittedName>
</protein>
<dbReference type="AlphaFoldDB" id="A0A0S3KE68"/>
<dbReference type="EMBL" id="JXLC01000001">
    <property type="protein sequence ID" value="OJG93490.1"/>
    <property type="molecule type" value="Genomic_DNA"/>
</dbReference>